<evidence type="ECO:0000256" key="2">
    <source>
        <dbReference type="SAM" id="SignalP"/>
    </source>
</evidence>
<feature type="region of interest" description="Disordered" evidence="1">
    <location>
        <begin position="365"/>
        <end position="400"/>
    </location>
</feature>
<keyword evidence="2" id="KW-0732">Signal</keyword>
<evidence type="ECO:0000313" key="5">
    <source>
        <dbReference type="WBParaSite" id="TCONS_00005822.p1"/>
    </source>
</evidence>
<dbReference type="Proteomes" id="UP000035681">
    <property type="component" value="Unplaced"/>
</dbReference>
<keyword evidence="3" id="KW-1185">Reference proteome</keyword>
<feature type="compositionally biased region" description="Polar residues" evidence="1">
    <location>
        <begin position="365"/>
        <end position="383"/>
    </location>
</feature>
<accession>A0A0K0DU97</accession>
<dbReference type="AlphaFoldDB" id="A0A0K0DU97"/>
<evidence type="ECO:0000256" key="1">
    <source>
        <dbReference type="SAM" id="MobiDB-lite"/>
    </source>
</evidence>
<protein>
    <submittedName>
        <fullName evidence="5">GDNF/GAS1 domain-containing protein</fullName>
    </submittedName>
</protein>
<dbReference type="WBParaSite" id="SSTP_0000081000.1">
    <property type="protein sequence ID" value="SSTP_0000081000.1"/>
    <property type="gene ID" value="SSTP_0000081000"/>
</dbReference>
<proteinExistence type="predicted"/>
<dbReference type="WBParaSite" id="TCONS_00005822.p1">
    <property type="protein sequence ID" value="TCONS_00005822.p1"/>
    <property type="gene ID" value="XLOC_004043"/>
</dbReference>
<organism evidence="4">
    <name type="scientific">Strongyloides stercoralis</name>
    <name type="common">Threadworm</name>
    <dbReference type="NCBI Taxonomy" id="6248"/>
    <lineage>
        <taxon>Eukaryota</taxon>
        <taxon>Metazoa</taxon>
        <taxon>Ecdysozoa</taxon>
        <taxon>Nematoda</taxon>
        <taxon>Chromadorea</taxon>
        <taxon>Rhabditida</taxon>
        <taxon>Tylenchina</taxon>
        <taxon>Panagrolaimomorpha</taxon>
        <taxon>Strongyloidoidea</taxon>
        <taxon>Strongyloididae</taxon>
        <taxon>Strongyloides</taxon>
    </lineage>
</organism>
<evidence type="ECO:0000313" key="3">
    <source>
        <dbReference type="Proteomes" id="UP000035681"/>
    </source>
</evidence>
<evidence type="ECO:0000313" key="4">
    <source>
        <dbReference type="WBParaSite" id="SSTP_0000081000.1"/>
    </source>
</evidence>
<name>A0A0K0DU97_STRER</name>
<sequence>MVYLIIKLLIFLTFIFITTVRGIIETPCSSNIQKCGYEIQDLERQIIEIKTKTFKKCIKKLNCLQERAIFEDCYGKSLKAIRSIYTGDSNVDEYFTDVSDKYRYQMEQCFTSNPILDLLRPHSQADEFVHDEDAIYARVIFSTEFGDRLWGLDDNVYSRLSMESYSSCLMKEFPVRVFGGGINRIIDTSNPLINNASTSCLLTTNEVTCYKNTLSHDGFYQQLIHNREATLRACIRTIRLQTQCKSSDVSRMRACLCNSGEEFENRLQNSLLECVRKTDMTTLYKVLNEKQLGFNTHTQHSQDRSYSNYPQRGMEPVSLDSPVYPPQVSNTHKIVPGSVITQGLLLNGQCLCACAAPSRYNQNTNYGESSFPEPTSMFSRTRPNSNSWSSSSQYRRIFKN</sequence>
<reference evidence="4" key="1">
    <citation type="submission" date="2015-08" db="UniProtKB">
        <authorList>
            <consortium name="WormBaseParasite"/>
        </authorList>
    </citation>
    <scope>IDENTIFICATION</scope>
</reference>
<dbReference type="STRING" id="6248.A0A0K0DU97"/>
<feature type="signal peptide" evidence="2">
    <location>
        <begin position="1"/>
        <end position="22"/>
    </location>
</feature>
<feature type="chain" id="PRO_5005327188" evidence="2">
    <location>
        <begin position="23"/>
        <end position="400"/>
    </location>
</feature>